<proteinExistence type="predicted"/>
<sequence>MGGRSSHQCFTQLHPSFLFLPPTSYSTSTSSSSSSSSSSLSQEMEYVEAALKSSLRREAASLLPLSEEFCGGLGVGPCEDFLVDELLDFSNGDGLVEEEEDVEKKFCEQKDGGTGVLCGVLPAGDSTVKDELAVAQSGGELSVPAEDSADLEWLSHFVEESFSGFLSPFPAGVLPDASWAAKEKEGAKPEVSKSEDRVFNTPVHARARRSHRSRMSGSKGWSPSLSETSSSSSSSSSSPCITSDTDVVLAEPPAKKRRNWGSHGSGTGQVAARRCSHCGVQKTPQWRAGPLGSKTLCNACGVRFKSGRLFPEYRPACSPTFLSELHSNHHRKVLEMRRKNESSSPSLLSRPEPGLAVLNF</sequence>
<gene>
    <name evidence="1" type="ORF">MLD38_007795</name>
</gene>
<organism evidence="1 2">
    <name type="scientific">Melastoma candidum</name>
    <dbReference type="NCBI Taxonomy" id="119954"/>
    <lineage>
        <taxon>Eukaryota</taxon>
        <taxon>Viridiplantae</taxon>
        <taxon>Streptophyta</taxon>
        <taxon>Embryophyta</taxon>
        <taxon>Tracheophyta</taxon>
        <taxon>Spermatophyta</taxon>
        <taxon>Magnoliopsida</taxon>
        <taxon>eudicotyledons</taxon>
        <taxon>Gunneridae</taxon>
        <taxon>Pentapetalae</taxon>
        <taxon>rosids</taxon>
        <taxon>malvids</taxon>
        <taxon>Myrtales</taxon>
        <taxon>Melastomataceae</taxon>
        <taxon>Melastomatoideae</taxon>
        <taxon>Melastomateae</taxon>
        <taxon>Melastoma</taxon>
    </lineage>
</organism>
<comment type="caution">
    <text evidence="1">The sequence shown here is derived from an EMBL/GenBank/DDBJ whole genome shotgun (WGS) entry which is preliminary data.</text>
</comment>
<keyword evidence="2" id="KW-1185">Reference proteome</keyword>
<dbReference type="EMBL" id="CM042882">
    <property type="protein sequence ID" value="KAI4381748.1"/>
    <property type="molecule type" value="Genomic_DNA"/>
</dbReference>
<evidence type="ECO:0000313" key="2">
    <source>
        <dbReference type="Proteomes" id="UP001057402"/>
    </source>
</evidence>
<protein>
    <submittedName>
        <fullName evidence="1">Uncharacterized protein</fullName>
    </submittedName>
</protein>
<evidence type="ECO:0000313" key="1">
    <source>
        <dbReference type="EMBL" id="KAI4381748.1"/>
    </source>
</evidence>
<dbReference type="Proteomes" id="UP001057402">
    <property type="component" value="Chromosome 3"/>
</dbReference>
<name>A0ACB9RRV8_9MYRT</name>
<accession>A0ACB9RRV8</accession>
<reference evidence="2" key="1">
    <citation type="journal article" date="2023" name="Front. Plant Sci.">
        <title>Chromosomal-level genome assembly of Melastoma candidum provides insights into trichome evolution.</title>
        <authorList>
            <person name="Zhong Y."/>
            <person name="Wu W."/>
            <person name="Sun C."/>
            <person name="Zou P."/>
            <person name="Liu Y."/>
            <person name="Dai S."/>
            <person name="Zhou R."/>
        </authorList>
    </citation>
    <scope>NUCLEOTIDE SEQUENCE [LARGE SCALE GENOMIC DNA]</scope>
</reference>